<dbReference type="PROSITE" id="PS51755">
    <property type="entry name" value="OMPR_PHOB"/>
    <property type="match status" value="1"/>
</dbReference>
<evidence type="ECO:0000256" key="1">
    <source>
        <dbReference type="ARBA" id="ARBA00005820"/>
    </source>
</evidence>
<dbReference type="PANTHER" id="PTHR47691">
    <property type="entry name" value="REGULATOR-RELATED"/>
    <property type="match status" value="1"/>
</dbReference>
<evidence type="ECO:0000256" key="2">
    <source>
        <dbReference type="ARBA" id="ARBA00023125"/>
    </source>
</evidence>
<dbReference type="SUPFAM" id="SSF52540">
    <property type="entry name" value="P-loop containing nucleoside triphosphate hydrolases"/>
    <property type="match status" value="1"/>
</dbReference>
<dbReference type="InterPro" id="IPR011990">
    <property type="entry name" value="TPR-like_helical_dom_sf"/>
</dbReference>
<dbReference type="Gene3D" id="3.40.50.300">
    <property type="entry name" value="P-loop containing nucleotide triphosphate hydrolases"/>
    <property type="match status" value="1"/>
</dbReference>
<dbReference type="GO" id="GO:0003677">
    <property type="term" value="F:DNA binding"/>
    <property type="evidence" value="ECO:0007669"/>
    <property type="project" value="UniProtKB-UniRule"/>
</dbReference>
<proteinExistence type="inferred from homology"/>
<comment type="caution">
    <text evidence="6">The sequence shown here is derived from an EMBL/GenBank/DDBJ whole genome shotgun (WGS) entry which is preliminary data.</text>
</comment>
<evidence type="ECO:0000313" key="6">
    <source>
        <dbReference type="EMBL" id="GHD33880.1"/>
    </source>
</evidence>
<dbReference type="InterPro" id="IPR016032">
    <property type="entry name" value="Sig_transdc_resp-reg_C-effctor"/>
</dbReference>
<dbReference type="EMBL" id="BMXL01000028">
    <property type="protein sequence ID" value="GHD33880.1"/>
    <property type="molecule type" value="Genomic_DNA"/>
</dbReference>
<reference evidence="6 7" key="1">
    <citation type="journal article" date="2014" name="Int. J. Syst. Evol. Microbiol.">
        <title>Complete genome sequence of Corynebacterium casei LMG S-19264T (=DSM 44701T), isolated from a smear-ripened cheese.</title>
        <authorList>
            <consortium name="US DOE Joint Genome Institute (JGI-PGF)"/>
            <person name="Walter F."/>
            <person name="Albersmeier A."/>
            <person name="Kalinowski J."/>
            <person name="Ruckert C."/>
        </authorList>
    </citation>
    <scope>NUCLEOTIDE SEQUENCE [LARGE SCALE GENOMIC DNA]</scope>
    <source>
        <strain evidence="6 7">KCTC 19473</strain>
    </source>
</reference>
<dbReference type="GO" id="GO:0000160">
    <property type="term" value="P:phosphorelay signal transduction system"/>
    <property type="evidence" value="ECO:0007669"/>
    <property type="project" value="InterPro"/>
</dbReference>
<dbReference type="CDD" id="cd15831">
    <property type="entry name" value="BTAD"/>
    <property type="match status" value="1"/>
</dbReference>
<dbReference type="Proteomes" id="UP000654947">
    <property type="component" value="Unassembled WGS sequence"/>
</dbReference>
<dbReference type="PANTHER" id="PTHR47691:SF3">
    <property type="entry name" value="HTH-TYPE TRANSCRIPTIONAL REGULATOR RV0890C-RELATED"/>
    <property type="match status" value="1"/>
</dbReference>
<dbReference type="InterPro" id="IPR036388">
    <property type="entry name" value="WH-like_DNA-bd_sf"/>
</dbReference>
<evidence type="ECO:0000256" key="4">
    <source>
        <dbReference type="SAM" id="MobiDB-lite"/>
    </source>
</evidence>
<dbReference type="PRINTS" id="PR00364">
    <property type="entry name" value="DISEASERSIST"/>
</dbReference>
<protein>
    <submittedName>
        <fullName evidence="6">SARP family transcriptional regulator</fullName>
    </submittedName>
</protein>
<dbReference type="SMART" id="SM00862">
    <property type="entry name" value="Trans_reg_C"/>
    <property type="match status" value="1"/>
</dbReference>
<dbReference type="Gene3D" id="1.10.10.10">
    <property type="entry name" value="Winged helix-like DNA-binding domain superfamily/Winged helix DNA-binding domain"/>
    <property type="match status" value="1"/>
</dbReference>
<gene>
    <name evidence="6" type="ORF">GCM10007147_39060</name>
</gene>
<name>A0A918XJ95_9ACTN</name>
<evidence type="ECO:0000259" key="5">
    <source>
        <dbReference type="PROSITE" id="PS51755"/>
    </source>
</evidence>
<accession>A0A918XJ95</accession>
<evidence type="ECO:0000256" key="3">
    <source>
        <dbReference type="PROSITE-ProRule" id="PRU01091"/>
    </source>
</evidence>
<dbReference type="Gene3D" id="1.25.40.10">
    <property type="entry name" value="Tetratricopeptide repeat domain"/>
    <property type="match status" value="2"/>
</dbReference>
<comment type="similarity">
    <text evidence="1">Belongs to the AfsR/DnrI/RedD regulatory family.</text>
</comment>
<dbReference type="GO" id="GO:0006355">
    <property type="term" value="P:regulation of DNA-templated transcription"/>
    <property type="evidence" value="ECO:0007669"/>
    <property type="project" value="InterPro"/>
</dbReference>
<dbReference type="InterPro" id="IPR001867">
    <property type="entry name" value="OmpR/PhoB-type_DNA-bd"/>
</dbReference>
<dbReference type="SMART" id="SM01043">
    <property type="entry name" value="BTAD"/>
    <property type="match status" value="1"/>
</dbReference>
<sequence length="1080" mass="117562">MGMRIDVLGQLRLSTDSGEEVPVPERKVRLLLALLVSRRGEAVPADTLVERVWGDGRAARPTRVLRSKLSQIRAALDLAGDGGRGLLVHTPAGYRLDLPSGTVDAERFRDRVARARTAGSARGRADLLGEALALWRGEAYADVADELWLAPDLAALEEARLSAVEEQAEALVEAGESEAAVELAAAPAKEHPTRERLVGALMSALYRTGRQRDALLLFESLRERLAEELGADPGPPLRTLHERILRHDPELTTASGTGVRPDQGSESSARGRLPSEISPIIGREKEADEVGCFLDRGRLLTLTGIGGVGKTRLAVHVAHSWRERFPRGVWFVDLAALPPSSRFSSGTEPWEVAYRVTDLVAAAIGLPVRTVPDDCLYRLGDALGEHPSLLVLDNCEHVVEEAGAFIGELLEIVSGVRVLTTSREPLNLSGEQRYDLRPLAVTAGGEPGPAVRFFTERARAVDPGFVLDAETEPVVERVCRALDGLPLAMELAANRVRALAVHELSERLADRLNLLSRPGGRVPRRQQTLRAMIDWSWFLLDGDERRVLRRLSFFRGDFSLAAAEVVCADPDDAGPEGVPAARVLDVLTGLVDRSLVTSEPVGRERRFGLLESIRIYAAEKLTEAGELEATGRRHLRHYTDLTRRADTGLRGRDQHAWMCRMDTEHVNLPQALDTALAHEDGAHAVELTLGTFWHQWITGRMAHLREDLAAAVGLPGPRGDRFVRANALSVALGVHEDHDRAEEEVDRALSLFGPGSRVERAEVQWFAGLSLFTAGLEEAGERHLSEAIVTLDEHGRAWAAAVAVCYRNWMRLSVHGLLPERLPDGRSAREVLEGLGDDWALAQSLAVDHLEAEVRGRHGRARAVAERALELCEGLGLPSEACWWRVRLAMCMLRGGEETEAVVLLRRAREQARELVDTYCLGYADLGEAMAARRHGDIARARRCMDRWTEVAPTTGTGPLTGLEEGFLALDEGDPERAAAVLRGLLSPVRTADAAPVLARALELWAGVAALDGDPVRAAEALGTAGAARAGTAPNMLEQADLERVRALAADRAGEGSFEAALERGRGMEAADVLTLVLRR</sequence>
<feature type="domain" description="OmpR/PhoB-type" evidence="5">
    <location>
        <begin position="1"/>
        <end position="98"/>
    </location>
</feature>
<dbReference type="InterPro" id="IPR005158">
    <property type="entry name" value="BTAD"/>
</dbReference>
<feature type="region of interest" description="Disordered" evidence="4">
    <location>
        <begin position="248"/>
        <end position="280"/>
    </location>
</feature>
<organism evidence="6 7">
    <name type="scientific">Nocardiopsis kunsanensis</name>
    <dbReference type="NCBI Taxonomy" id="141693"/>
    <lineage>
        <taxon>Bacteria</taxon>
        <taxon>Bacillati</taxon>
        <taxon>Actinomycetota</taxon>
        <taxon>Actinomycetes</taxon>
        <taxon>Streptosporangiales</taxon>
        <taxon>Nocardiopsidaceae</taxon>
        <taxon>Nocardiopsis</taxon>
    </lineage>
</organism>
<keyword evidence="7" id="KW-1185">Reference proteome</keyword>
<dbReference type="AlphaFoldDB" id="A0A918XJ95"/>
<dbReference type="SUPFAM" id="SSF48452">
    <property type="entry name" value="TPR-like"/>
    <property type="match status" value="2"/>
</dbReference>
<feature type="DNA-binding region" description="OmpR/PhoB-type" evidence="3">
    <location>
        <begin position="1"/>
        <end position="98"/>
    </location>
</feature>
<dbReference type="SUPFAM" id="SSF46894">
    <property type="entry name" value="C-terminal effector domain of the bipartite response regulators"/>
    <property type="match status" value="1"/>
</dbReference>
<dbReference type="Pfam" id="PF00486">
    <property type="entry name" value="Trans_reg_C"/>
    <property type="match status" value="1"/>
</dbReference>
<evidence type="ECO:0000313" key="7">
    <source>
        <dbReference type="Proteomes" id="UP000654947"/>
    </source>
</evidence>
<dbReference type="Pfam" id="PF03704">
    <property type="entry name" value="BTAD"/>
    <property type="match status" value="1"/>
</dbReference>
<keyword evidence="2 3" id="KW-0238">DNA-binding</keyword>
<dbReference type="InterPro" id="IPR027417">
    <property type="entry name" value="P-loop_NTPase"/>
</dbReference>